<evidence type="ECO:0000256" key="1">
    <source>
        <dbReference type="ARBA" id="ARBA00004651"/>
    </source>
</evidence>
<dbReference type="Gene3D" id="1.20.1740.10">
    <property type="entry name" value="Amino acid/polyamine transporter I"/>
    <property type="match status" value="1"/>
</dbReference>
<feature type="transmembrane region" description="Helical" evidence="6">
    <location>
        <begin position="352"/>
        <end position="372"/>
    </location>
</feature>
<proteinExistence type="predicted"/>
<protein>
    <submittedName>
        <fullName evidence="7">Low-affinity putrescine importer PlaP</fullName>
    </submittedName>
</protein>
<dbReference type="AlphaFoldDB" id="A0A2R4MIP3"/>
<evidence type="ECO:0000256" key="5">
    <source>
        <dbReference type="ARBA" id="ARBA00023136"/>
    </source>
</evidence>
<feature type="transmembrane region" description="Helical" evidence="6">
    <location>
        <begin position="150"/>
        <end position="171"/>
    </location>
</feature>
<dbReference type="EMBL" id="CP021330">
    <property type="protein sequence ID" value="AVX05898.1"/>
    <property type="molecule type" value="Genomic_DNA"/>
</dbReference>
<dbReference type="GO" id="GO:0005886">
    <property type="term" value="C:plasma membrane"/>
    <property type="evidence" value="ECO:0007669"/>
    <property type="project" value="UniProtKB-SubCell"/>
</dbReference>
<comment type="subcellular location">
    <subcellularLocation>
        <location evidence="1">Cell membrane</location>
        <topology evidence="1">Multi-pass membrane protein</topology>
    </subcellularLocation>
</comment>
<dbReference type="PIRSF" id="PIRSF006060">
    <property type="entry name" value="AA_transporter"/>
    <property type="match status" value="1"/>
</dbReference>
<dbReference type="RefSeq" id="WP_117396637.1">
    <property type="nucleotide sequence ID" value="NZ_CP021330.1"/>
</dbReference>
<dbReference type="PANTHER" id="PTHR42770">
    <property type="entry name" value="AMINO ACID TRANSPORTER-RELATED"/>
    <property type="match status" value="1"/>
</dbReference>
<feature type="transmembrane region" description="Helical" evidence="6">
    <location>
        <begin position="230"/>
        <end position="250"/>
    </location>
</feature>
<dbReference type="InterPro" id="IPR050367">
    <property type="entry name" value="APC_superfamily"/>
</dbReference>
<evidence type="ECO:0000256" key="2">
    <source>
        <dbReference type="ARBA" id="ARBA00022475"/>
    </source>
</evidence>
<keyword evidence="8" id="KW-1185">Reference proteome</keyword>
<evidence type="ECO:0000256" key="3">
    <source>
        <dbReference type="ARBA" id="ARBA00022692"/>
    </source>
</evidence>
<dbReference type="Pfam" id="PF13520">
    <property type="entry name" value="AA_permease_2"/>
    <property type="match status" value="1"/>
</dbReference>
<sequence>MRTPENAQIKLKRTLSLPMLVFYGVGVTIGAGIFALIGEIVGLAGQQAPLAFLLAGIIAAATGLSYAKLAAVYPRAGGEAVFVNIGIGSFWGRVVGLGVTATAIISSAVVALAFAGYFQQLLHLPTPLITSVVILTLAGIAWFGVRESVIFAAIITLLEIGTLVVIGFMGAPNLNDIGFLAQSLNPFAVNANMVAVSTAAMIAFFAFIGFEDIENMAEETKDAHKNVPRAILLTLVITVIVYMLVALVAVTSMDQAQLAGSKAPIADLFTALTGQSGAPIAVIATIAMVNGILVQIIMASRVLYGMAQEKLVPGIFGLLDAKRQTPLFSTWFVAGLTIILAISFPLVHLAQATSAIILFVFSLVNFSLWRIARRKDAPASLRNWQWLGLFGALISAGLLLSEALKLV</sequence>
<dbReference type="STRING" id="1122213.GCA_000423365_02702"/>
<feature type="transmembrane region" description="Helical" evidence="6">
    <location>
        <begin position="94"/>
        <end position="118"/>
    </location>
</feature>
<dbReference type="Proteomes" id="UP000258927">
    <property type="component" value="Chromosome"/>
</dbReference>
<dbReference type="PANTHER" id="PTHR42770:SF11">
    <property type="entry name" value="INNER MEMBRANE TRANSPORT PROTEIN YBAT"/>
    <property type="match status" value="1"/>
</dbReference>
<feature type="transmembrane region" description="Helical" evidence="6">
    <location>
        <begin position="325"/>
        <end position="346"/>
    </location>
</feature>
<evidence type="ECO:0000256" key="4">
    <source>
        <dbReference type="ARBA" id="ARBA00022989"/>
    </source>
</evidence>
<feature type="transmembrane region" description="Helical" evidence="6">
    <location>
        <begin position="50"/>
        <end position="73"/>
    </location>
</feature>
<dbReference type="KEGG" id="mmyr:MXMO3_03394"/>
<keyword evidence="2" id="KW-1003">Cell membrane</keyword>
<feature type="transmembrane region" description="Helical" evidence="6">
    <location>
        <begin position="124"/>
        <end position="143"/>
    </location>
</feature>
<feature type="transmembrane region" description="Helical" evidence="6">
    <location>
        <begin position="384"/>
        <end position="404"/>
    </location>
</feature>
<feature type="transmembrane region" description="Helical" evidence="6">
    <location>
        <begin position="191"/>
        <end position="210"/>
    </location>
</feature>
<dbReference type="GO" id="GO:0022857">
    <property type="term" value="F:transmembrane transporter activity"/>
    <property type="evidence" value="ECO:0007669"/>
    <property type="project" value="InterPro"/>
</dbReference>
<evidence type="ECO:0000313" key="7">
    <source>
        <dbReference type="EMBL" id="AVX05898.1"/>
    </source>
</evidence>
<keyword evidence="5 6" id="KW-0472">Membrane</keyword>
<evidence type="ECO:0000256" key="6">
    <source>
        <dbReference type="SAM" id="Phobius"/>
    </source>
</evidence>
<organism evidence="7 8">
    <name type="scientific">Maritalea myrionectae</name>
    <dbReference type="NCBI Taxonomy" id="454601"/>
    <lineage>
        <taxon>Bacteria</taxon>
        <taxon>Pseudomonadati</taxon>
        <taxon>Pseudomonadota</taxon>
        <taxon>Alphaproteobacteria</taxon>
        <taxon>Hyphomicrobiales</taxon>
        <taxon>Devosiaceae</taxon>
        <taxon>Maritalea</taxon>
    </lineage>
</organism>
<accession>A0A2R4MIP3</accession>
<gene>
    <name evidence="7" type="ORF">MXMO3_03394</name>
</gene>
<evidence type="ECO:0000313" key="8">
    <source>
        <dbReference type="Proteomes" id="UP000258927"/>
    </source>
</evidence>
<name>A0A2R4MIP3_9HYPH</name>
<dbReference type="InterPro" id="IPR002293">
    <property type="entry name" value="AA/rel_permease1"/>
</dbReference>
<reference evidence="7 8" key="1">
    <citation type="submission" date="2017-05" db="EMBL/GenBank/DDBJ databases">
        <title>Genome Analysis of Maritalea myrionectae HL2708#5.</title>
        <authorList>
            <consortium name="Cotde Inc.-PKNU"/>
            <person name="Jang D."/>
            <person name="Oh H.-M."/>
        </authorList>
    </citation>
    <scope>NUCLEOTIDE SEQUENCE [LARGE SCALE GENOMIC DNA]</scope>
    <source>
        <strain evidence="7 8">HL2708#5</strain>
    </source>
</reference>
<feature type="transmembrane region" description="Helical" evidence="6">
    <location>
        <begin position="280"/>
        <end position="304"/>
    </location>
</feature>
<keyword evidence="3 6" id="KW-0812">Transmembrane</keyword>
<feature type="transmembrane region" description="Helical" evidence="6">
    <location>
        <begin position="20"/>
        <end position="44"/>
    </location>
</feature>
<keyword evidence="4 6" id="KW-1133">Transmembrane helix</keyword>